<gene>
    <name evidence="2" type="ORF">PHLGIDRAFT_406826</name>
</gene>
<dbReference type="Proteomes" id="UP000053257">
    <property type="component" value="Unassembled WGS sequence"/>
</dbReference>
<organism evidence="2 3">
    <name type="scientific">Phlebiopsis gigantea (strain 11061_1 CR5-6)</name>
    <name type="common">White-rot fungus</name>
    <name type="synonym">Peniophora gigantea</name>
    <dbReference type="NCBI Taxonomy" id="745531"/>
    <lineage>
        <taxon>Eukaryota</taxon>
        <taxon>Fungi</taxon>
        <taxon>Dikarya</taxon>
        <taxon>Basidiomycota</taxon>
        <taxon>Agaricomycotina</taxon>
        <taxon>Agaricomycetes</taxon>
        <taxon>Polyporales</taxon>
        <taxon>Phanerochaetaceae</taxon>
        <taxon>Phlebiopsis</taxon>
    </lineage>
</organism>
<keyword evidence="1" id="KW-1133">Transmembrane helix</keyword>
<evidence type="ECO:0000313" key="2">
    <source>
        <dbReference type="EMBL" id="KIP07818.1"/>
    </source>
</evidence>
<protein>
    <submittedName>
        <fullName evidence="2">Uncharacterized protein</fullName>
    </submittedName>
</protein>
<keyword evidence="1" id="KW-0472">Membrane</keyword>
<keyword evidence="3" id="KW-1185">Reference proteome</keyword>
<dbReference type="AlphaFoldDB" id="A0A0C3PMH1"/>
<keyword evidence="1" id="KW-0812">Transmembrane</keyword>
<feature type="transmembrane region" description="Helical" evidence="1">
    <location>
        <begin position="12"/>
        <end position="30"/>
    </location>
</feature>
<dbReference type="HOGENOM" id="CLU_1050157_0_0_1"/>
<dbReference type="EMBL" id="KN840490">
    <property type="protein sequence ID" value="KIP07818.1"/>
    <property type="molecule type" value="Genomic_DNA"/>
</dbReference>
<proteinExistence type="predicted"/>
<evidence type="ECO:0000256" key="1">
    <source>
        <dbReference type="SAM" id="Phobius"/>
    </source>
</evidence>
<reference evidence="2 3" key="1">
    <citation type="journal article" date="2014" name="PLoS Genet.">
        <title>Analysis of the Phlebiopsis gigantea genome, transcriptome and secretome provides insight into its pioneer colonization strategies of wood.</title>
        <authorList>
            <person name="Hori C."/>
            <person name="Ishida T."/>
            <person name="Igarashi K."/>
            <person name="Samejima M."/>
            <person name="Suzuki H."/>
            <person name="Master E."/>
            <person name="Ferreira P."/>
            <person name="Ruiz-Duenas F.J."/>
            <person name="Held B."/>
            <person name="Canessa P."/>
            <person name="Larrondo L.F."/>
            <person name="Schmoll M."/>
            <person name="Druzhinina I.S."/>
            <person name="Kubicek C.P."/>
            <person name="Gaskell J.A."/>
            <person name="Kersten P."/>
            <person name="St John F."/>
            <person name="Glasner J."/>
            <person name="Sabat G."/>
            <person name="Splinter BonDurant S."/>
            <person name="Syed K."/>
            <person name="Yadav J."/>
            <person name="Mgbeahuruike A.C."/>
            <person name="Kovalchuk A."/>
            <person name="Asiegbu F.O."/>
            <person name="Lackner G."/>
            <person name="Hoffmeister D."/>
            <person name="Rencoret J."/>
            <person name="Gutierrez A."/>
            <person name="Sun H."/>
            <person name="Lindquist E."/>
            <person name="Barry K."/>
            <person name="Riley R."/>
            <person name="Grigoriev I.V."/>
            <person name="Henrissat B."/>
            <person name="Kues U."/>
            <person name="Berka R.M."/>
            <person name="Martinez A.T."/>
            <person name="Covert S.F."/>
            <person name="Blanchette R.A."/>
            <person name="Cullen D."/>
        </authorList>
    </citation>
    <scope>NUCLEOTIDE SEQUENCE [LARGE SCALE GENOMIC DNA]</scope>
    <source>
        <strain evidence="2 3">11061_1 CR5-6</strain>
    </source>
</reference>
<sequence>MRPNTDRITTKQASAVVAMVPAILVLFARLEGRARRAGTIRPRWMPSRAPSWSHAYPPPLSGCDVGGALGRFDDRVAYVYTWCALAGVGGSSVAVVFQAAGTVSAVSPGGRLLSFRSVAAPPPSETSCGNASSSVIACISGRTWHGCAAEDTAPGSAPVGARHRCGDTDASVIPLGFVRELRRRTALVAVACVADKHNGLPQPFGGLRLASRRSEATLSGRTARLGGVSRRGPGVRAGCQGCVTRDMQISGTCWRRPACMLGPRR</sequence>
<name>A0A0C3PMH1_PHLG1</name>
<evidence type="ECO:0000313" key="3">
    <source>
        <dbReference type="Proteomes" id="UP000053257"/>
    </source>
</evidence>
<accession>A0A0C3PMH1</accession>